<evidence type="ECO:0000256" key="1">
    <source>
        <dbReference type="ARBA" id="ARBA00022729"/>
    </source>
</evidence>
<proteinExistence type="predicted"/>
<dbReference type="Gene3D" id="3.40.50.1000">
    <property type="entry name" value="HAD superfamily/HAD-like"/>
    <property type="match status" value="1"/>
</dbReference>
<gene>
    <name evidence="2" type="ORF">METZ01_LOCUS230865</name>
</gene>
<organism evidence="2">
    <name type="scientific">marine metagenome</name>
    <dbReference type="NCBI Taxonomy" id="408172"/>
    <lineage>
        <taxon>unclassified sequences</taxon>
        <taxon>metagenomes</taxon>
        <taxon>ecological metagenomes</taxon>
    </lineage>
</organism>
<dbReference type="PROSITE" id="PS51318">
    <property type="entry name" value="TAT"/>
    <property type="match status" value="1"/>
</dbReference>
<dbReference type="Pfam" id="PF03767">
    <property type="entry name" value="Acid_phosphat_B"/>
    <property type="match status" value="1"/>
</dbReference>
<dbReference type="AlphaFoldDB" id="A0A382GV10"/>
<dbReference type="InterPro" id="IPR006311">
    <property type="entry name" value="TAT_signal"/>
</dbReference>
<name>A0A382GV10_9ZZZZ</name>
<dbReference type="InterPro" id="IPR036412">
    <property type="entry name" value="HAD-like_sf"/>
</dbReference>
<keyword evidence="1" id="KW-0732">Signal</keyword>
<evidence type="ECO:0008006" key="3">
    <source>
        <dbReference type="Google" id="ProtNLM"/>
    </source>
</evidence>
<dbReference type="InterPro" id="IPR005519">
    <property type="entry name" value="Acid_phosphat_B-like"/>
</dbReference>
<evidence type="ECO:0000313" key="2">
    <source>
        <dbReference type="EMBL" id="SVB78011.1"/>
    </source>
</evidence>
<accession>A0A382GV10</accession>
<protein>
    <recommendedName>
        <fullName evidence="3">Acid phosphatase</fullName>
    </recommendedName>
</protein>
<dbReference type="EMBL" id="UINC01057154">
    <property type="protein sequence ID" value="SVB78011.1"/>
    <property type="molecule type" value="Genomic_DNA"/>
</dbReference>
<dbReference type="SUPFAM" id="SSF56784">
    <property type="entry name" value="HAD-like"/>
    <property type="match status" value="1"/>
</dbReference>
<reference evidence="2" key="1">
    <citation type="submission" date="2018-05" db="EMBL/GenBank/DDBJ databases">
        <authorList>
            <person name="Lanie J.A."/>
            <person name="Ng W.-L."/>
            <person name="Kazmierczak K.M."/>
            <person name="Andrzejewski T.M."/>
            <person name="Davidsen T.M."/>
            <person name="Wayne K.J."/>
            <person name="Tettelin H."/>
            <person name="Glass J.I."/>
            <person name="Rusch D."/>
            <person name="Podicherti R."/>
            <person name="Tsui H.-C.T."/>
            <person name="Winkler M.E."/>
        </authorList>
    </citation>
    <scope>NUCLEOTIDE SEQUENCE</scope>
</reference>
<dbReference type="InterPro" id="IPR023214">
    <property type="entry name" value="HAD_sf"/>
</dbReference>
<sequence length="291" mass="33191">MSDDKRRLEADRSRRQFLAYLVAGGATVPLAACTEASELSGAADEGSHNPLLWAVAWQQTAAEFGALCHQAYNVARMRLDLAIGNRRSGDKRLAVITDMDNTIIEATNYWGYLINEGYEFFDDAIWDEWIPKNLIQAVPGSRDFLMYCDENDVEIFYVSNRDQGDRTYEYALAQLELIDFPQADEAHVTVIRETSNKMAIKERVSASNDLVLMLGDNLNDYKRDYYVTDVDERYALMERDRDEYGRDFILLPNPTDGHWVRAIFGDSEPAPTDENRRILKEAATRSAWDGT</sequence>